<dbReference type="SMART" id="SM00184">
    <property type="entry name" value="RING"/>
    <property type="match status" value="1"/>
</dbReference>
<dbReference type="InterPro" id="IPR013083">
    <property type="entry name" value="Znf_RING/FYVE/PHD"/>
</dbReference>
<dbReference type="AlphaFoldDB" id="A0AAV9E3E0"/>
<dbReference type="PANTHER" id="PTHR15710">
    <property type="entry name" value="E3 UBIQUITIN-PROTEIN LIGASE PRAJA"/>
    <property type="match status" value="1"/>
</dbReference>
<keyword evidence="1" id="KW-0479">Metal-binding</keyword>
<dbReference type="GO" id="GO:0005737">
    <property type="term" value="C:cytoplasm"/>
    <property type="evidence" value="ECO:0007669"/>
    <property type="project" value="TreeGrafter"/>
</dbReference>
<dbReference type="Gene3D" id="3.30.40.10">
    <property type="entry name" value="Zinc/RING finger domain, C3HC4 (zinc finger)"/>
    <property type="match status" value="1"/>
</dbReference>
<reference evidence="6" key="1">
    <citation type="journal article" date="2023" name="Nat. Commun.">
        <title>Diploid and tetraploid genomes of Acorus and the evolution of monocots.</title>
        <authorList>
            <person name="Ma L."/>
            <person name="Liu K.W."/>
            <person name="Li Z."/>
            <person name="Hsiao Y.Y."/>
            <person name="Qi Y."/>
            <person name="Fu T."/>
            <person name="Tang G.D."/>
            <person name="Zhang D."/>
            <person name="Sun W.H."/>
            <person name="Liu D.K."/>
            <person name="Li Y."/>
            <person name="Chen G.Z."/>
            <person name="Liu X.D."/>
            <person name="Liao X.Y."/>
            <person name="Jiang Y.T."/>
            <person name="Yu X."/>
            <person name="Hao Y."/>
            <person name="Huang J."/>
            <person name="Zhao X.W."/>
            <person name="Ke S."/>
            <person name="Chen Y.Y."/>
            <person name="Wu W.L."/>
            <person name="Hsu J.L."/>
            <person name="Lin Y.F."/>
            <person name="Huang M.D."/>
            <person name="Li C.Y."/>
            <person name="Huang L."/>
            <person name="Wang Z.W."/>
            <person name="Zhao X."/>
            <person name="Zhong W.Y."/>
            <person name="Peng D.H."/>
            <person name="Ahmad S."/>
            <person name="Lan S."/>
            <person name="Zhang J.S."/>
            <person name="Tsai W.C."/>
            <person name="Van de Peer Y."/>
            <person name="Liu Z.J."/>
        </authorList>
    </citation>
    <scope>NUCLEOTIDE SEQUENCE</scope>
    <source>
        <strain evidence="6">CP</strain>
    </source>
</reference>
<sequence length="239" mass="26613">MWNATSTCACISAKAYNSTHAQEEARVAIRITSRITALSRHGTTTVRVAESVVSAMETVHLRPDDVDLCTAARPNAGLADLSSCIWRMLRRYGIPGAAARWSRLEQEYTQHVCSAAHHYRQSGYQSANFEFDLQFDVTCTYYGEAREAAAAWAEWVARMRCGYEAGVAPTGEASMGHLTAYAFDGASSSKNYACTVCLGKLEVNEWVVAMPCCHLYHFECLQRWLRCWGVCPVCHYVMP</sequence>
<name>A0AAV9E3E0_ACOCL</name>
<evidence type="ECO:0000256" key="2">
    <source>
        <dbReference type="ARBA" id="ARBA00022771"/>
    </source>
</evidence>
<evidence type="ECO:0000256" key="3">
    <source>
        <dbReference type="ARBA" id="ARBA00022833"/>
    </source>
</evidence>
<gene>
    <name evidence="6" type="primary">BB</name>
    <name evidence="6" type="ORF">QJS10_CPA09g01215</name>
</gene>
<feature type="domain" description="RING-type" evidence="5">
    <location>
        <begin position="194"/>
        <end position="235"/>
    </location>
</feature>
<keyword evidence="2 4" id="KW-0863">Zinc-finger</keyword>
<dbReference type="GO" id="GO:0061630">
    <property type="term" value="F:ubiquitin protein ligase activity"/>
    <property type="evidence" value="ECO:0007669"/>
    <property type="project" value="TreeGrafter"/>
</dbReference>
<evidence type="ECO:0000256" key="4">
    <source>
        <dbReference type="PROSITE-ProRule" id="PRU00175"/>
    </source>
</evidence>
<dbReference type="GO" id="GO:0008270">
    <property type="term" value="F:zinc ion binding"/>
    <property type="evidence" value="ECO:0007669"/>
    <property type="project" value="UniProtKB-KW"/>
</dbReference>
<proteinExistence type="predicted"/>
<evidence type="ECO:0000313" key="6">
    <source>
        <dbReference type="EMBL" id="KAK1308166.1"/>
    </source>
</evidence>
<dbReference type="PANTHER" id="PTHR15710:SF243">
    <property type="entry name" value="E3 UBIQUITIN-PROTEIN LIGASE PRAJA-2 ISOFORM X1"/>
    <property type="match status" value="1"/>
</dbReference>
<evidence type="ECO:0000259" key="5">
    <source>
        <dbReference type="PROSITE" id="PS50089"/>
    </source>
</evidence>
<dbReference type="SUPFAM" id="SSF57850">
    <property type="entry name" value="RING/U-box"/>
    <property type="match status" value="1"/>
</dbReference>
<dbReference type="EMBL" id="JAUJYO010000009">
    <property type="protein sequence ID" value="KAK1308166.1"/>
    <property type="molecule type" value="Genomic_DNA"/>
</dbReference>
<dbReference type="GO" id="GO:0016567">
    <property type="term" value="P:protein ubiquitination"/>
    <property type="evidence" value="ECO:0007669"/>
    <property type="project" value="TreeGrafter"/>
</dbReference>
<evidence type="ECO:0000256" key="1">
    <source>
        <dbReference type="ARBA" id="ARBA00022723"/>
    </source>
</evidence>
<organism evidence="6 7">
    <name type="scientific">Acorus calamus</name>
    <name type="common">Sweet flag</name>
    <dbReference type="NCBI Taxonomy" id="4465"/>
    <lineage>
        <taxon>Eukaryota</taxon>
        <taxon>Viridiplantae</taxon>
        <taxon>Streptophyta</taxon>
        <taxon>Embryophyta</taxon>
        <taxon>Tracheophyta</taxon>
        <taxon>Spermatophyta</taxon>
        <taxon>Magnoliopsida</taxon>
        <taxon>Liliopsida</taxon>
        <taxon>Acoraceae</taxon>
        <taxon>Acorus</taxon>
    </lineage>
</organism>
<protein>
    <submittedName>
        <fullName evidence="6">E3 ubiquitin ligase BIG BROTHER</fullName>
    </submittedName>
</protein>
<keyword evidence="7" id="KW-1185">Reference proteome</keyword>
<dbReference type="InterPro" id="IPR001841">
    <property type="entry name" value="Znf_RING"/>
</dbReference>
<dbReference type="PROSITE" id="PS50089">
    <property type="entry name" value="ZF_RING_2"/>
    <property type="match status" value="1"/>
</dbReference>
<evidence type="ECO:0000313" key="7">
    <source>
        <dbReference type="Proteomes" id="UP001180020"/>
    </source>
</evidence>
<comment type="caution">
    <text evidence="6">The sequence shown here is derived from an EMBL/GenBank/DDBJ whole genome shotgun (WGS) entry which is preliminary data.</text>
</comment>
<accession>A0AAV9E3E0</accession>
<dbReference type="Proteomes" id="UP001180020">
    <property type="component" value="Unassembled WGS sequence"/>
</dbReference>
<keyword evidence="3" id="KW-0862">Zinc</keyword>
<reference evidence="6" key="2">
    <citation type="submission" date="2023-06" db="EMBL/GenBank/DDBJ databases">
        <authorList>
            <person name="Ma L."/>
            <person name="Liu K.-W."/>
            <person name="Li Z."/>
            <person name="Hsiao Y.-Y."/>
            <person name="Qi Y."/>
            <person name="Fu T."/>
            <person name="Tang G."/>
            <person name="Zhang D."/>
            <person name="Sun W.-H."/>
            <person name="Liu D.-K."/>
            <person name="Li Y."/>
            <person name="Chen G.-Z."/>
            <person name="Liu X.-D."/>
            <person name="Liao X.-Y."/>
            <person name="Jiang Y.-T."/>
            <person name="Yu X."/>
            <person name="Hao Y."/>
            <person name="Huang J."/>
            <person name="Zhao X.-W."/>
            <person name="Ke S."/>
            <person name="Chen Y.-Y."/>
            <person name="Wu W.-L."/>
            <person name="Hsu J.-L."/>
            <person name="Lin Y.-F."/>
            <person name="Huang M.-D."/>
            <person name="Li C.-Y."/>
            <person name="Huang L."/>
            <person name="Wang Z.-W."/>
            <person name="Zhao X."/>
            <person name="Zhong W.-Y."/>
            <person name="Peng D.-H."/>
            <person name="Ahmad S."/>
            <person name="Lan S."/>
            <person name="Zhang J.-S."/>
            <person name="Tsai W.-C."/>
            <person name="Van De Peer Y."/>
            <person name="Liu Z.-J."/>
        </authorList>
    </citation>
    <scope>NUCLEOTIDE SEQUENCE</scope>
    <source>
        <strain evidence="6">CP</strain>
        <tissue evidence="6">Leaves</tissue>
    </source>
</reference>
<dbReference type="Pfam" id="PF13639">
    <property type="entry name" value="zf-RING_2"/>
    <property type="match status" value="1"/>
</dbReference>